<accession>A0AAV4UMH4</accession>
<name>A0AAV4UMH4_CAEEX</name>
<proteinExistence type="predicted"/>
<evidence type="ECO:0000313" key="2">
    <source>
        <dbReference type="Proteomes" id="UP001054945"/>
    </source>
</evidence>
<comment type="caution">
    <text evidence="1">The sequence shown here is derived from an EMBL/GenBank/DDBJ whole genome shotgun (WGS) entry which is preliminary data.</text>
</comment>
<dbReference type="AlphaFoldDB" id="A0AAV4UMH4"/>
<organism evidence="1 2">
    <name type="scientific">Caerostris extrusa</name>
    <name type="common">Bark spider</name>
    <name type="synonym">Caerostris bankana</name>
    <dbReference type="NCBI Taxonomy" id="172846"/>
    <lineage>
        <taxon>Eukaryota</taxon>
        <taxon>Metazoa</taxon>
        <taxon>Ecdysozoa</taxon>
        <taxon>Arthropoda</taxon>
        <taxon>Chelicerata</taxon>
        <taxon>Arachnida</taxon>
        <taxon>Araneae</taxon>
        <taxon>Araneomorphae</taxon>
        <taxon>Entelegynae</taxon>
        <taxon>Araneoidea</taxon>
        <taxon>Araneidae</taxon>
        <taxon>Caerostris</taxon>
    </lineage>
</organism>
<protein>
    <submittedName>
        <fullName evidence="1">Uncharacterized protein</fullName>
    </submittedName>
</protein>
<sequence>MSDSRALRTKSRFKIRVDAVVPGEIRCQQQAVPTSLSYLSKNILYFISSWKLKRWNVFGWLCERSALDIGAAILSHAPAICQTSIYIPDTVFRNLKTKVSFQLSEWLSFLAKNQYLRQFFFFSSPSSNWIREMAK</sequence>
<dbReference type="Proteomes" id="UP001054945">
    <property type="component" value="Unassembled WGS sequence"/>
</dbReference>
<gene>
    <name evidence="1" type="ORF">CEXT_410351</name>
</gene>
<evidence type="ECO:0000313" key="1">
    <source>
        <dbReference type="EMBL" id="GIY58921.1"/>
    </source>
</evidence>
<keyword evidence="2" id="KW-1185">Reference proteome</keyword>
<reference evidence="1 2" key="1">
    <citation type="submission" date="2021-06" db="EMBL/GenBank/DDBJ databases">
        <title>Caerostris extrusa draft genome.</title>
        <authorList>
            <person name="Kono N."/>
            <person name="Arakawa K."/>
        </authorList>
    </citation>
    <scope>NUCLEOTIDE SEQUENCE [LARGE SCALE GENOMIC DNA]</scope>
</reference>
<dbReference type="EMBL" id="BPLR01013125">
    <property type="protein sequence ID" value="GIY58921.1"/>
    <property type="molecule type" value="Genomic_DNA"/>
</dbReference>